<organism evidence="1 2">
    <name type="scientific">Cetraspora pellucida</name>
    <dbReference type="NCBI Taxonomy" id="1433469"/>
    <lineage>
        <taxon>Eukaryota</taxon>
        <taxon>Fungi</taxon>
        <taxon>Fungi incertae sedis</taxon>
        <taxon>Mucoromycota</taxon>
        <taxon>Glomeromycotina</taxon>
        <taxon>Glomeromycetes</taxon>
        <taxon>Diversisporales</taxon>
        <taxon>Gigasporaceae</taxon>
        <taxon>Cetraspora</taxon>
    </lineage>
</organism>
<feature type="non-terminal residue" evidence="1">
    <location>
        <position position="1"/>
    </location>
</feature>
<sequence>YGNYLFDKKFTKIEEYQDFINYNEHEWSRDISKKVVSDFIKYLYSKEKLTNHRCFDYNNPGRWEIVNEKIILYDENNNLIDFSRNRENQKTWERSDRDYIFKGKDEMKEVDGKIVIIKYKEVELKQVNEEDTTSYVKKFVASMKLIGVEVPKPRFKYIVKYIKGVDTVWERMILPERFNPKED</sequence>
<reference evidence="1" key="1">
    <citation type="submission" date="2021-06" db="EMBL/GenBank/DDBJ databases">
        <authorList>
            <person name="Kallberg Y."/>
            <person name="Tangrot J."/>
            <person name="Rosling A."/>
        </authorList>
    </citation>
    <scope>NUCLEOTIDE SEQUENCE</scope>
    <source>
        <strain evidence="1">28 12/20/2015</strain>
    </source>
</reference>
<proteinExistence type="predicted"/>
<dbReference type="EMBL" id="CAJVPW010064205">
    <property type="protein sequence ID" value="CAG8785588.1"/>
    <property type="molecule type" value="Genomic_DNA"/>
</dbReference>
<evidence type="ECO:0000313" key="2">
    <source>
        <dbReference type="Proteomes" id="UP000789366"/>
    </source>
</evidence>
<comment type="caution">
    <text evidence="1">The sequence shown here is derived from an EMBL/GenBank/DDBJ whole genome shotgun (WGS) entry which is preliminary data.</text>
</comment>
<protein>
    <submittedName>
        <fullName evidence="1">10738_t:CDS:1</fullName>
    </submittedName>
</protein>
<dbReference type="Proteomes" id="UP000789366">
    <property type="component" value="Unassembled WGS sequence"/>
</dbReference>
<name>A0ACA9RCQ8_9GLOM</name>
<gene>
    <name evidence="1" type="ORF">SPELUC_LOCUS16763</name>
</gene>
<evidence type="ECO:0000313" key="1">
    <source>
        <dbReference type="EMBL" id="CAG8785588.1"/>
    </source>
</evidence>
<accession>A0ACA9RCQ8</accession>
<feature type="non-terminal residue" evidence="1">
    <location>
        <position position="183"/>
    </location>
</feature>
<keyword evidence="2" id="KW-1185">Reference proteome</keyword>